<proteinExistence type="predicted"/>
<organism evidence="2">
    <name type="scientific">marine sediment metagenome</name>
    <dbReference type="NCBI Taxonomy" id="412755"/>
    <lineage>
        <taxon>unclassified sequences</taxon>
        <taxon>metagenomes</taxon>
        <taxon>ecological metagenomes</taxon>
    </lineage>
</organism>
<feature type="compositionally biased region" description="Basic residues" evidence="1">
    <location>
        <begin position="170"/>
        <end position="207"/>
    </location>
</feature>
<comment type="caution">
    <text evidence="2">The sequence shown here is derived from an EMBL/GenBank/DDBJ whole genome shotgun (WGS) entry which is preliminary data.</text>
</comment>
<gene>
    <name evidence="2" type="ORF">S01H1_77488</name>
</gene>
<feature type="non-terminal residue" evidence="2">
    <location>
        <position position="1"/>
    </location>
</feature>
<evidence type="ECO:0000313" key="2">
    <source>
        <dbReference type="EMBL" id="GAG51271.1"/>
    </source>
</evidence>
<dbReference type="EMBL" id="BARS01052081">
    <property type="protein sequence ID" value="GAG51271.1"/>
    <property type="molecule type" value="Genomic_DNA"/>
</dbReference>
<name>X0ZSR3_9ZZZZ</name>
<dbReference type="AlphaFoldDB" id="X0ZSR3"/>
<sequence length="207" mass="24225">YVKSRNNTYKLTCWDKDDSFINKTYSLVPSQTASNERGYKTVDRVFILWPPNHPRRAECPYGEDLFPTRSTHACYHSDRSIASRVSLVTVEGSDRYRYISLSSILQILAELQISEVLIVDTACSGVTSKFRDLNTSSWKIHFPKWVRVGEPRIIKMINEAEHPNPLSHFGGKRKNTKKNKKITKRKKFKKKRNKKRTKNRTKKNNKY</sequence>
<reference evidence="2" key="1">
    <citation type="journal article" date="2014" name="Front. Microbiol.">
        <title>High frequency of phylogenetically diverse reductive dehalogenase-homologous genes in deep subseafloor sedimentary metagenomes.</title>
        <authorList>
            <person name="Kawai M."/>
            <person name="Futagami T."/>
            <person name="Toyoda A."/>
            <person name="Takaki Y."/>
            <person name="Nishi S."/>
            <person name="Hori S."/>
            <person name="Arai W."/>
            <person name="Tsubouchi T."/>
            <person name="Morono Y."/>
            <person name="Uchiyama I."/>
            <person name="Ito T."/>
            <person name="Fujiyama A."/>
            <person name="Inagaki F."/>
            <person name="Takami H."/>
        </authorList>
    </citation>
    <scope>NUCLEOTIDE SEQUENCE</scope>
    <source>
        <strain evidence="2">Expedition CK06-06</strain>
    </source>
</reference>
<accession>X0ZSR3</accession>
<feature type="region of interest" description="Disordered" evidence="1">
    <location>
        <begin position="164"/>
        <end position="207"/>
    </location>
</feature>
<protein>
    <submittedName>
        <fullName evidence="2">Uncharacterized protein</fullName>
    </submittedName>
</protein>
<evidence type="ECO:0000256" key="1">
    <source>
        <dbReference type="SAM" id="MobiDB-lite"/>
    </source>
</evidence>